<reference evidence="1 2" key="1">
    <citation type="submission" date="2019-06" db="EMBL/GenBank/DDBJ databases">
        <title>Sorghum-associated microbial communities from plants grown in Nebraska, USA.</title>
        <authorList>
            <person name="Schachtman D."/>
        </authorList>
    </citation>
    <scope>NUCLEOTIDE SEQUENCE [LARGE SCALE GENOMIC DNA]</scope>
    <source>
        <strain evidence="1 2">2482</strain>
    </source>
</reference>
<proteinExistence type="predicted"/>
<dbReference type="RefSeq" id="WP_144566799.1">
    <property type="nucleotide sequence ID" value="NZ_VIVN01000010.1"/>
</dbReference>
<accession>A0A561D2Q0</accession>
<name>A0A561D2Q0_9BACI</name>
<dbReference type="AlphaFoldDB" id="A0A561D2Q0"/>
<sequence length="82" mass="9522">MEKEFTAQFEALLDKYSELLVGESSEGTKEKVKAWALYTHIAKSMPALAKHWNGLYPDAKEEMKQIINEIKQLNEQHRNTKN</sequence>
<gene>
    <name evidence="1" type="ORF">FB550_110199</name>
</gene>
<dbReference type="EMBL" id="VIVN01000010">
    <property type="protein sequence ID" value="TWD97592.1"/>
    <property type="molecule type" value="Genomic_DNA"/>
</dbReference>
<dbReference type="Proteomes" id="UP000319671">
    <property type="component" value="Unassembled WGS sequence"/>
</dbReference>
<organism evidence="1 2">
    <name type="scientific">Neobacillus bataviensis</name>
    <dbReference type="NCBI Taxonomy" id="220685"/>
    <lineage>
        <taxon>Bacteria</taxon>
        <taxon>Bacillati</taxon>
        <taxon>Bacillota</taxon>
        <taxon>Bacilli</taxon>
        <taxon>Bacillales</taxon>
        <taxon>Bacillaceae</taxon>
        <taxon>Neobacillus</taxon>
    </lineage>
</organism>
<protein>
    <submittedName>
        <fullName evidence="1">Uncharacterized protein DUF2573</fullName>
    </submittedName>
</protein>
<dbReference type="Pfam" id="PF10835">
    <property type="entry name" value="DUF2573"/>
    <property type="match status" value="1"/>
</dbReference>
<dbReference type="InterPro" id="IPR020393">
    <property type="entry name" value="Uncharacterised_YusU"/>
</dbReference>
<keyword evidence="2" id="KW-1185">Reference proteome</keyword>
<comment type="caution">
    <text evidence="1">The sequence shown here is derived from an EMBL/GenBank/DDBJ whole genome shotgun (WGS) entry which is preliminary data.</text>
</comment>
<evidence type="ECO:0000313" key="1">
    <source>
        <dbReference type="EMBL" id="TWD97592.1"/>
    </source>
</evidence>
<evidence type="ECO:0000313" key="2">
    <source>
        <dbReference type="Proteomes" id="UP000319671"/>
    </source>
</evidence>